<keyword evidence="3" id="KW-1185">Reference proteome</keyword>
<protein>
    <submittedName>
        <fullName evidence="2">Uncharacterized protein</fullName>
    </submittedName>
</protein>
<evidence type="ECO:0000313" key="3">
    <source>
        <dbReference type="Proteomes" id="UP000518266"/>
    </source>
</evidence>
<dbReference type="EMBL" id="JAAKFY010000015">
    <property type="protein sequence ID" value="KAF3844982.1"/>
    <property type="molecule type" value="Genomic_DNA"/>
</dbReference>
<comment type="caution">
    <text evidence="2">The sequence shown here is derived from an EMBL/GenBank/DDBJ whole genome shotgun (WGS) entry which is preliminary data.</text>
</comment>
<name>A0A7J5Y6C3_DISMA</name>
<gene>
    <name evidence="2" type="ORF">F7725_008145</name>
</gene>
<evidence type="ECO:0000313" key="2">
    <source>
        <dbReference type="EMBL" id="KAF3844982.1"/>
    </source>
</evidence>
<dbReference type="AlphaFoldDB" id="A0A7J5Y6C3"/>
<feature type="compositionally biased region" description="Basic and acidic residues" evidence="1">
    <location>
        <begin position="15"/>
        <end position="26"/>
    </location>
</feature>
<evidence type="ECO:0000256" key="1">
    <source>
        <dbReference type="SAM" id="MobiDB-lite"/>
    </source>
</evidence>
<organism evidence="2 3">
    <name type="scientific">Dissostichus mawsoni</name>
    <name type="common">Antarctic cod</name>
    <dbReference type="NCBI Taxonomy" id="36200"/>
    <lineage>
        <taxon>Eukaryota</taxon>
        <taxon>Metazoa</taxon>
        <taxon>Chordata</taxon>
        <taxon>Craniata</taxon>
        <taxon>Vertebrata</taxon>
        <taxon>Euteleostomi</taxon>
        <taxon>Actinopterygii</taxon>
        <taxon>Neopterygii</taxon>
        <taxon>Teleostei</taxon>
        <taxon>Neoteleostei</taxon>
        <taxon>Acanthomorphata</taxon>
        <taxon>Eupercaria</taxon>
        <taxon>Perciformes</taxon>
        <taxon>Notothenioidei</taxon>
        <taxon>Nototheniidae</taxon>
        <taxon>Dissostichus</taxon>
    </lineage>
</organism>
<feature type="region of interest" description="Disordered" evidence="1">
    <location>
        <begin position="1"/>
        <end position="26"/>
    </location>
</feature>
<accession>A0A7J5Y6C3</accession>
<reference evidence="2 3" key="1">
    <citation type="submission" date="2020-03" db="EMBL/GenBank/DDBJ databases">
        <title>Dissostichus mawsoni Genome sequencing and assembly.</title>
        <authorList>
            <person name="Park H."/>
        </authorList>
    </citation>
    <scope>NUCLEOTIDE SEQUENCE [LARGE SCALE GENOMIC DNA]</scope>
    <source>
        <strain evidence="2">DM0001</strain>
        <tissue evidence="2">Muscle</tissue>
    </source>
</reference>
<sequence>MKEGIRKWKTQKMKKLPDRDKGKHKEGASVVHLPAVLGSGKLVSHTTYWTQPSKSMERGRVSRWTAHCRECGWYSLHVPVAEVQDSDTETKRRVIHHRGNSACQYGKPGDKKRRCRGRWEGRMLHQRNYGRDYQGSQRVEQVTGRWSGAVPPADQLVLHCREAAPPPPLGH</sequence>
<proteinExistence type="predicted"/>
<dbReference type="Proteomes" id="UP000518266">
    <property type="component" value="Unassembled WGS sequence"/>
</dbReference>